<dbReference type="EMBL" id="OW659496">
    <property type="protein sequence ID" value="CAH2763149.1"/>
    <property type="molecule type" value="Genomic_DNA"/>
</dbReference>
<comment type="subcellular location">
    <subcellularLocation>
        <location evidence="1 6">Cell membrane</location>
        <topology evidence="1 6">Multi-pass membrane protein</topology>
    </subcellularLocation>
</comment>
<evidence type="ECO:0000256" key="3">
    <source>
        <dbReference type="ARBA" id="ARBA00022692"/>
    </source>
</evidence>
<keyword evidence="10" id="KW-1185">Reference proteome</keyword>
<organism evidence="9 11">
    <name type="scientific">Erysipelothrix amsterdamensis</name>
    <dbReference type="NCBI Taxonomy" id="2929157"/>
    <lineage>
        <taxon>Bacteria</taxon>
        <taxon>Bacillati</taxon>
        <taxon>Bacillota</taxon>
        <taxon>Erysipelotrichia</taxon>
        <taxon>Erysipelotrichales</taxon>
        <taxon>Erysipelotrichaceae</taxon>
        <taxon>Erysipelothrix</taxon>
    </lineage>
</organism>
<feature type="transmembrane region" description="Helical" evidence="6">
    <location>
        <begin position="107"/>
        <end position="130"/>
    </location>
</feature>
<dbReference type="Proteomes" id="UP001154095">
    <property type="component" value="Chromosome"/>
</dbReference>
<evidence type="ECO:0000313" key="9">
    <source>
        <dbReference type="EMBL" id="CAH2763184.1"/>
    </source>
</evidence>
<evidence type="ECO:0000256" key="1">
    <source>
        <dbReference type="ARBA" id="ARBA00004651"/>
    </source>
</evidence>
<gene>
    <name evidence="9" type="primary">bceB_3</name>
    <name evidence="9" type="ORF">ERYAMS2_01600</name>
    <name evidence="8" type="ORF">ERYAMS_01305</name>
</gene>
<sequence length="653" mass="72952">MYSKLALRNVKKSYRDFFIYFITLTFSVSLFYVFSSFGAQASIMNLSTSQGSMVEALIRIMNAMSIVAAVVFAFLILYANHFLIKRRHQELGVYTLLGMPKRYISRILIYETLYIGVFSLGSGLLLGLALSQITTLLSAKVLSVSTQYHFVFSMSATFKTILCFMMIFIVVMIFNGVILNKYKLIDLLRSKRQNETLKVRKTWMSVVIFILACVLIGYAYKLALKPLELIRLLPLVLVTGALGTFMLFLSFSGFMLKFMQINQKRYNKGLNSFVFRQVSAKISSTYKMMSVITLMLLIAIGALATAFNLNYVLGNEVEKATGYDVSVVVSGSEGQDYSSLFEDVVGLKNHVSASIYDLGLEAEAMGMHEDIYRNQRILFMTQSDFNALRMHEGFEPIDLSEQEIFFQKAPTAGLQNTDLVKLKSIEVLGESFNLQANHDVKPVRVANGSMIHGALFVVNDSYLPTLKSQMISNDAWNQNTFVYNIDVDGAQNVLVSTIQDSLEGKSLGLYHSIISSDEVKESMNGTELLFTYVGLYLGLVFLLSSVVVLALQQLSEASDNQARYRVLSKLGADSKLIKNSILKQISIYFFLPLIIALIHAYVGIKAMNVNLNLAGLAPDTMMPAILTTSAIIVMYLVYFIITCVSSKVITLED</sequence>
<feature type="transmembrane region" description="Helical" evidence="6">
    <location>
        <begin position="201"/>
        <end position="220"/>
    </location>
</feature>
<dbReference type="InterPro" id="IPR027022">
    <property type="entry name" value="ABC_permease_BceB-typ"/>
</dbReference>
<dbReference type="AlphaFoldDB" id="A0AAU9VHM1"/>
<dbReference type="GO" id="GO:0005886">
    <property type="term" value="C:plasma membrane"/>
    <property type="evidence" value="ECO:0007669"/>
    <property type="project" value="UniProtKB-SubCell"/>
</dbReference>
<name>A0AAU9VHM1_9FIRM</name>
<dbReference type="Pfam" id="PF02687">
    <property type="entry name" value="FtsX"/>
    <property type="match status" value="1"/>
</dbReference>
<dbReference type="RefSeq" id="WP_254006720.1">
    <property type="nucleotide sequence ID" value="NZ_OW659477.1"/>
</dbReference>
<evidence type="ECO:0000259" key="7">
    <source>
        <dbReference type="Pfam" id="PF02687"/>
    </source>
</evidence>
<protein>
    <submittedName>
        <fullName evidence="9">ABC transporter permease</fullName>
    </submittedName>
</protein>
<dbReference type="Proteomes" id="UP001154111">
    <property type="component" value="Chromosome"/>
</dbReference>
<dbReference type="GO" id="GO:0055085">
    <property type="term" value="P:transmembrane transport"/>
    <property type="evidence" value="ECO:0007669"/>
    <property type="project" value="UniProtKB-UniRule"/>
</dbReference>
<feature type="transmembrane region" description="Helical" evidence="6">
    <location>
        <begin position="624"/>
        <end position="644"/>
    </location>
</feature>
<evidence type="ECO:0000313" key="11">
    <source>
        <dbReference type="Proteomes" id="UP001154111"/>
    </source>
</evidence>
<evidence type="ECO:0000313" key="10">
    <source>
        <dbReference type="Proteomes" id="UP001154095"/>
    </source>
</evidence>
<comment type="similarity">
    <text evidence="6">Belongs to the ABC-4 integral membrane protein family.</text>
</comment>
<evidence type="ECO:0000313" key="8">
    <source>
        <dbReference type="EMBL" id="CAH2763149.1"/>
    </source>
</evidence>
<dbReference type="InterPro" id="IPR052536">
    <property type="entry name" value="ABC-4_Integral_Memb_Prot"/>
</dbReference>
<proteinExistence type="inferred from homology"/>
<keyword evidence="2 6" id="KW-1003">Cell membrane</keyword>
<evidence type="ECO:0000256" key="2">
    <source>
        <dbReference type="ARBA" id="ARBA00022475"/>
    </source>
</evidence>
<evidence type="ECO:0000256" key="6">
    <source>
        <dbReference type="PIRNR" id="PIRNR018968"/>
    </source>
</evidence>
<keyword evidence="3 6" id="KW-0812">Transmembrane</keyword>
<reference evidence="9" key="1">
    <citation type="submission" date="2022-04" db="EMBL/GenBank/DDBJ databases">
        <authorList>
            <person name="Forde T."/>
        </authorList>
    </citation>
    <scope>NUCLEOTIDE SEQUENCE</scope>
    <source>
        <strain evidence="9">A18Y016a</strain>
        <strain evidence="8">A18Y020d</strain>
    </source>
</reference>
<feature type="transmembrane region" description="Helical" evidence="6">
    <location>
        <begin position="291"/>
        <end position="313"/>
    </location>
</feature>
<feature type="transmembrane region" description="Helical" evidence="6">
    <location>
        <begin position="232"/>
        <end position="256"/>
    </location>
</feature>
<keyword evidence="6" id="KW-0813">Transport</keyword>
<feature type="transmembrane region" description="Helical" evidence="6">
    <location>
        <begin position="57"/>
        <end position="79"/>
    </location>
</feature>
<feature type="transmembrane region" description="Helical" evidence="6">
    <location>
        <begin position="17"/>
        <end position="37"/>
    </location>
</feature>
<dbReference type="PANTHER" id="PTHR46795">
    <property type="entry name" value="ABC TRANSPORTER PERMEASE-RELATED-RELATED"/>
    <property type="match status" value="1"/>
</dbReference>
<dbReference type="PIRSF" id="PIRSF018968">
    <property type="entry name" value="ABC_permease_BceB"/>
    <property type="match status" value="1"/>
</dbReference>
<feature type="transmembrane region" description="Helical" evidence="6">
    <location>
        <begin position="585"/>
        <end position="604"/>
    </location>
</feature>
<accession>A0AAU9VHM1</accession>
<feature type="transmembrane region" description="Helical" evidence="6">
    <location>
        <begin position="150"/>
        <end position="180"/>
    </location>
</feature>
<evidence type="ECO:0000256" key="4">
    <source>
        <dbReference type="ARBA" id="ARBA00022989"/>
    </source>
</evidence>
<keyword evidence="5 6" id="KW-0472">Membrane</keyword>
<feature type="transmembrane region" description="Helical" evidence="6">
    <location>
        <begin position="529"/>
        <end position="551"/>
    </location>
</feature>
<dbReference type="InterPro" id="IPR003838">
    <property type="entry name" value="ABC3_permease_C"/>
</dbReference>
<keyword evidence="4 6" id="KW-1133">Transmembrane helix</keyword>
<dbReference type="EMBL" id="OW659477">
    <property type="protein sequence ID" value="CAH2763184.1"/>
    <property type="molecule type" value="Genomic_DNA"/>
</dbReference>
<feature type="domain" description="ABC3 transporter permease C-terminal" evidence="7">
    <location>
        <begin position="63"/>
        <end position="174"/>
    </location>
</feature>
<evidence type="ECO:0000256" key="5">
    <source>
        <dbReference type="ARBA" id="ARBA00023136"/>
    </source>
</evidence>
<dbReference type="PANTHER" id="PTHR46795:SF3">
    <property type="entry name" value="ABC TRANSPORTER PERMEASE"/>
    <property type="match status" value="1"/>
</dbReference>